<reference evidence="3" key="1">
    <citation type="journal article" date="2019" name="Int. J. Syst. Evol. Microbiol.">
        <title>The Global Catalogue of Microorganisms (GCM) 10K type strain sequencing project: providing services to taxonomists for standard genome sequencing and annotation.</title>
        <authorList>
            <consortium name="The Broad Institute Genomics Platform"/>
            <consortium name="The Broad Institute Genome Sequencing Center for Infectious Disease"/>
            <person name="Wu L."/>
            <person name="Ma J."/>
        </authorList>
    </citation>
    <scope>NUCLEOTIDE SEQUENCE [LARGE SCALE GENOMIC DNA]</scope>
    <source>
        <strain evidence="3">R28</strain>
    </source>
</reference>
<keyword evidence="1" id="KW-0472">Membrane</keyword>
<dbReference type="Proteomes" id="UP001597383">
    <property type="component" value="Unassembled WGS sequence"/>
</dbReference>
<comment type="caution">
    <text evidence="2">The sequence shown here is derived from an EMBL/GenBank/DDBJ whole genome shotgun (WGS) entry which is preliminary data.</text>
</comment>
<evidence type="ECO:0000313" key="2">
    <source>
        <dbReference type="EMBL" id="MFD2042963.1"/>
    </source>
</evidence>
<protein>
    <submittedName>
        <fullName evidence="2">Uncharacterized protein</fullName>
    </submittedName>
</protein>
<keyword evidence="1" id="KW-1133">Transmembrane helix</keyword>
<evidence type="ECO:0000256" key="1">
    <source>
        <dbReference type="SAM" id="Phobius"/>
    </source>
</evidence>
<name>A0ABW4VTV0_9BACI</name>
<feature type="transmembrane region" description="Helical" evidence="1">
    <location>
        <begin position="16"/>
        <end position="36"/>
    </location>
</feature>
<keyword evidence="1" id="KW-0812">Transmembrane</keyword>
<dbReference type="EMBL" id="JBHUHQ010000002">
    <property type="protein sequence ID" value="MFD2042963.1"/>
    <property type="molecule type" value="Genomic_DNA"/>
</dbReference>
<dbReference type="RefSeq" id="WP_377554705.1">
    <property type="nucleotide sequence ID" value="NZ_JBHUHQ010000002.1"/>
</dbReference>
<feature type="transmembrane region" description="Helical" evidence="1">
    <location>
        <begin position="132"/>
        <end position="151"/>
    </location>
</feature>
<feature type="transmembrane region" description="Helical" evidence="1">
    <location>
        <begin position="70"/>
        <end position="87"/>
    </location>
</feature>
<sequence length="161" mass="19063">MKKNREFKDIIAGKKGLIISTYIGFMLMFYLGYILLEIYRLNNSEQWRTTKFLTQEDIQSIRELGTWTSIPEFLFLGLFLLASILLFRYRKNKRVLSHFIIINLFLFLAIFLIGYLLSTFITAPIGNLTQPLILPTFFLLVMIVMYAGYMMKKWRTGKYIK</sequence>
<feature type="transmembrane region" description="Helical" evidence="1">
    <location>
        <begin position="99"/>
        <end position="126"/>
    </location>
</feature>
<accession>A0ABW4VTV0</accession>
<proteinExistence type="predicted"/>
<gene>
    <name evidence="2" type="ORF">ACFSJF_01390</name>
</gene>
<keyword evidence="3" id="KW-1185">Reference proteome</keyword>
<evidence type="ECO:0000313" key="3">
    <source>
        <dbReference type="Proteomes" id="UP001597383"/>
    </source>
</evidence>
<organism evidence="2 3">
    <name type="scientific">Ornithinibacillus salinisoli</name>
    <dbReference type="NCBI Taxonomy" id="1848459"/>
    <lineage>
        <taxon>Bacteria</taxon>
        <taxon>Bacillati</taxon>
        <taxon>Bacillota</taxon>
        <taxon>Bacilli</taxon>
        <taxon>Bacillales</taxon>
        <taxon>Bacillaceae</taxon>
        <taxon>Ornithinibacillus</taxon>
    </lineage>
</organism>